<dbReference type="PANTHER" id="PTHR36854:SF1">
    <property type="entry name" value="TRANSMEMBRANE PROTEIN"/>
    <property type="match status" value="1"/>
</dbReference>
<feature type="transmembrane region" description="Helical" evidence="1">
    <location>
        <begin position="65"/>
        <end position="83"/>
    </location>
</feature>
<evidence type="ECO:0000313" key="3">
    <source>
        <dbReference type="EMBL" id="CAB5330088.1"/>
    </source>
</evidence>
<sequence>MPLNLRIFVLFHDYFFLILCLTIFAITPVVQAADVRSFSFCKENTSKEDCDIPTCFQRDSYKDEVIVYFYIIITSGLLLIALTKPYIERWWRRTNPPHTYTSMPNS</sequence>
<dbReference type="AlphaFoldDB" id="A0A916DYW1"/>
<dbReference type="PANTHER" id="PTHR36854">
    <property type="entry name" value="CHROMOSOME 9, WHOLE GENOME SHOTGUN SEQUENCE"/>
    <property type="match status" value="1"/>
</dbReference>
<dbReference type="Proteomes" id="UP000684084">
    <property type="component" value="Unassembled WGS sequence"/>
</dbReference>
<feature type="signal peptide" evidence="2">
    <location>
        <begin position="1"/>
        <end position="32"/>
    </location>
</feature>
<reference evidence="3" key="1">
    <citation type="submission" date="2020-05" db="EMBL/GenBank/DDBJ databases">
        <authorList>
            <person name="Rincon C."/>
            <person name="Sanders R I."/>
            <person name="Robbins C."/>
            <person name="Chaturvedi A."/>
        </authorList>
    </citation>
    <scope>NUCLEOTIDE SEQUENCE</scope>
    <source>
        <strain evidence="3">CHB12</strain>
    </source>
</reference>
<comment type="caution">
    <text evidence="3">The sequence shown here is derived from an EMBL/GenBank/DDBJ whole genome shotgun (WGS) entry which is preliminary data.</text>
</comment>
<dbReference type="VEuPathDB" id="FungiDB:RhiirFUN_006995"/>
<accession>A0A916DYW1</accession>
<gene>
    <name evidence="3" type="ORF">CHRIB12_LOCUS2850</name>
</gene>
<evidence type="ECO:0000256" key="1">
    <source>
        <dbReference type="SAM" id="Phobius"/>
    </source>
</evidence>
<organism evidence="3 4">
    <name type="scientific">Rhizophagus irregularis</name>
    <dbReference type="NCBI Taxonomy" id="588596"/>
    <lineage>
        <taxon>Eukaryota</taxon>
        <taxon>Fungi</taxon>
        <taxon>Fungi incertae sedis</taxon>
        <taxon>Mucoromycota</taxon>
        <taxon>Glomeromycotina</taxon>
        <taxon>Glomeromycetes</taxon>
        <taxon>Glomerales</taxon>
        <taxon>Glomeraceae</taxon>
        <taxon>Rhizophagus</taxon>
    </lineage>
</organism>
<feature type="chain" id="PRO_5037939004" evidence="2">
    <location>
        <begin position="33"/>
        <end position="106"/>
    </location>
</feature>
<keyword evidence="1" id="KW-0472">Membrane</keyword>
<keyword evidence="1" id="KW-1133">Transmembrane helix</keyword>
<keyword evidence="2" id="KW-0732">Signal</keyword>
<evidence type="ECO:0000313" key="4">
    <source>
        <dbReference type="Proteomes" id="UP000684084"/>
    </source>
</evidence>
<name>A0A916DYW1_9GLOM</name>
<proteinExistence type="predicted"/>
<dbReference type="OrthoDB" id="2142503at2759"/>
<dbReference type="EMBL" id="CAGKOT010000004">
    <property type="protein sequence ID" value="CAB5330088.1"/>
    <property type="molecule type" value="Genomic_DNA"/>
</dbReference>
<evidence type="ECO:0000256" key="2">
    <source>
        <dbReference type="SAM" id="SignalP"/>
    </source>
</evidence>
<protein>
    <submittedName>
        <fullName evidence="3">Uncharacterized protein</fullName>
    </submittedName>
</protein>
<keyword evidence="1" id="KW-0812">Transmembrane</keyword>